<proteinExistence type="predicted"/>
<accession>A0A0D8IUA4</accession>
<protein>
    <submittedName>
        <fullName evidence="1">Uncharacterized protein</fullName>
    </submittedName>
</protein>
<dbReference type="Proteomes" id="UP000032483">
    <property type="component" value="Unassembled WGS sequence"/>
</dbReference>
<dbReference type="GeneID" id="42858657"/>
<evidence type="ECO:0000313" key="1">
    <source>
        <dbReference type="EMBL" id="KJF38250.1"/>
    </source>
</evidence>
<evidence type="ECO:0000313" key="2">
    <source>
        <dbReference type="Proteomes" id="UP000032483"/>
    </source>
</evidence>
<keyword evidence="2" id="KW-1185">Reference proteome</keyword>
<dbReference type="RefSeq" id="WP_050006718.1">
    <property type="nucleotide sequence ID" value="NZ_JXXK01000060.1"/>
</dbReference>
<dbReference type="EMBL" id="JXXK01000060">
    <property type="protein sequence ID" value="KJF38250.1"/>
    <property type="molecule type" value="Genomic_DNA"/>
</dbReference>
<comment type="caution">
    <text evidence="1">The sequence shown here is derived from an EMBL/GenBank/DDBJ whole genome shotgun (WGS) entry which is preliminary data.</text>
</comment>
<gene>
    <name evidence="1" type="ORF">TQ39_19200</name>
</gene>
<sequence>MTFCNFLLRVDGVREASLEDFQAVIKKGNRTYRPERHKYLYSIEMEIADNRFFWMSCDYDDAVKFRDYVINSETGEREPNPRSKEQIEPRQQFFACYDCMEHYLYMNDLNRRTFLERYLSYTLQKEFRINNVYGSVDEFCDRIKAIRGFQYTQVDDMFGQGSDLFVQIGNIWGQDLPKKIQLKIAYGDVPIHKGGRQIVDLFSHHKEEFENVIVIGCDDAGVEQTFDFSSLLKYIIVHPTKDENEHFDSYEVRRLLLEKLR</sequence>
<organism evidence="1 2">
    <name type="scientific">Ruthenibacterium lactatiformans</name>
    <dbReference type="NCBI Taxonomy" id="1550024"/>
    <lineage>
        <taxon>Bacteria</taxon>
        <taxon>Bacillati</taxon>
        <taxon>Bacillota</taxon>
        <taxon>Clostridia</taxon>
        <taxon>Eubacteriales</taxon>
        <taxon>Oscillospiraceae</taxon>
        <taxon>Ruthenibacterium</taxon>
    </lineage>
</organism>
<dbReference type="AlphaFoldDB" id="A0A0D8IUA4"/>
<name>A0A0D8IUA4_9FIRM</name>
<reference evidence="1" key="1">
    <citation type="submission" date="2015-02" db="EMBL/GenBank/DDBJ databases">
        <title>A novel member of the family Ruminococcaceae isolated from human feces.</title>
        <authorList>
            <person name="Shkoporov A.N."/>
            <person name="Chaplin A.V."/>
            <person name="Motuzova O.V."/>
            <person name="Kafarskaia L.I."/>
            <person name="Khokhlova E.V."/>
            <person name="Efimov B.A."/>
        </authorList>
    </citation>
    <scope>NUCLEOTIDE SEQUENCE [LARGE SCALE GENOMIC DNA]</scope>
    <source>
        <strain evidence="1">585-1</strain>
    </source>
</reference>